<dbReference type="SMART" id="SM00530">
    <property type="entry name" value="HTH_XRE"/>
    <property type="match status" value="1"/>
</dbReference>
<feature type="region of interest" description="Disordered" evidence="1">
    <location>
        <begin position="133"/>
        <end position="191"/>
    </location>
</feature>
<feature type="region of interest" description="Disordered" evidence="1">
    <location>
        <begin position="265"/>
        <end position="284"/>
    </location>
</feature>
<feature type="transmembrane region" description="Helical" evidence="2">
    <location>
        <begin position="109"/>
        <end position="129"/>
    </location>
</feature>
<dbReference type="Gene3D" id="1.10.260.40">
    <property type="entry name" value="lambda repressor-like DNA-binding domains"/>
    <property type="match status" value="1"/>
</dbReference>
<reference evidence="5 7" key="2">
    <citation type="submission" date="2016-10" db="EMBL/GenBank/DDBJ databases">
        <authorList>
            <person name="de Groot N.N."/>
        </authorList>
    </citation>
    <scope>NUCLEOTIDE SEQUENCE [LARGE SCALE GENOMIC DNA]</scope>
    <source>
        <strain evidence="5 7">DSM 2895</strain>
    </source>
</reference>
<dbReference type="PROSITE" id="PS50943">
    <property type="entry name" value="HTH_CROC1"/>
    <property type="match status" value="1"/>
</dbReference>
<dbReference type="PATRIC" id="fig|47500.12.peg.2917"/>
<evidence type="ECO:0000313" key="6">
    <source>
        <dbReference type="Proteomes" id="UP000037269"/>
    </source>
</evidence>
<keyword evidence="2" id="KW-0812">Transmembrane</keyword>
<dbReference type="InterPro" id="IPR050400">
    <property type="entry name" value="Bact_Cytoskel_RodZ"/>
</dbReference>
<dbReference type="EMBL" id="FNED01000001">
    <property type="protein sequence ID" value="SDH99126.1"/>
    <property type="molecule type" value="Genomic_DNA"/>
</dbReference>
<organism evidence="4 6">
    <name type="scientific">Aneurinibacillus migulanus</name>
    <name type="common">Bacillus migulanus</name>
    <dbReference type="NCBI Taxonomy" id="47500"/>
    <lineage>
        <taxon>Bacteria</taxon>
        <taxon>Bacillati</taxon>
        <taxon>Bacillota</taxon>
        <taxon>Bacilli</taxon>
        <taxon>Bacillales</taxon>
        <taxon>Paenibacillaceae</taxon>
        <taxon>Aneurinibacillus group</taxon>
        <taxon>Aneurinibacillus</taxon>
    </lineage>
</organism>
<dbReference type="PANTHER" id="PTHR34475:SF1">
    <property type="entry name" value="CYTOSKELETON PROTEIN RODZ"/>
    <property type="match status" value="1"/>
</dbReference>
<dbReference type="EMBL" id="LGUG01000004">
    <property type="protein sequence ID" value="KON97938.1"/>
    <property type="molecule type" value="Genomic_DNA"/>
</dbReference>
<dbReference type="PANTHER" id="PTHR34475">
    <property type="match status" value="1"/>
</dbReference>
<gene>
    <name evidence="4" type="ORF">AF333_23420</name>
    <name evidence="5" type="ORF">SAMN04487909_101155</name>
</gene>
<evidence type="ECO:0000256" key="2">
    <source>
        <dbReference type="SAM" id="Phobius"/>
    </source>
</evidence>
<dbReference type="GeneID" id="42308078"/>
<feature type="compositionally biased region" description="Polar residues" evidence="1">
    <location>
        <begin position="265"/>
        <end position="277"/>
    </location>
</feature>
<dbReference type="STRING" id="47500.AF333_23420"/>
<dbReference type="InterPro" id="IPR001387">
    <property type="entry name" value="Cro/C1-type_HTH"/>
</dbReference>
<protein>
    <submittedName>
        <fullName evidence="5">Protein RodZ, contains Xre-like HTH and DUF4115 domains</fullName>
    </submittedName>
</protein>
<dbReference type="GO" id="GO:0003677">
    <property type="term" value="F:DNA binding"/>
    <property type="evidence" value="ECO:0007669"/>
    <property type="project" value="InterPro"/>
</dbReference>
<evidence type="ECO:0000313" key="7">
    <source>
        <dbReference type="Proteomes" id="UP000182836"/>
    </source>
</evidence>
<accession>A0A0M0H771</accession>
<dbReference type="Pfam" id="PF13413">
    <property type="entry name" value="HTH_25"/>
    <property type="match status" value="1"/>
</dbReference>
<evidence type="ECO:0000313" key="5">
    <source>
        <dbReference type="EMBL" id="SDH99126.1"/>
    </source>
</evidence>
<name>A0A0M0H771_ANEMI</name>
<feature type="compositionally biased region" description="Low complexity" evidence="1">
    <location>
        <begin position="163"/>
        <end position="177"/>
    </location>
</feature>
<evidence type="ECO:0000256" key="1">
    <source>
        <dbReference type="SAM" id="MobiDB-lite"/>
    </source>
</evidence>
<evidence type="ECO:0000313" key="4">
    <source>
        <dbReference type="EMBL" id="KON97938.1"/>
    </source>
</evidence>
<dbReference type="AlphaFoldDB" id="A0A0M0H771"/>
<keyword evidence="2" id="KW-1133">Transmembrane helix</keyword>
<feature type="region of interest" description="Disordered" evidence="1">
    <location>
        <begin position="76"/>
        <end position="98"/>
    </location>
</feature>
<dbReference type="CDD" id="cd00093">
    <property type="entry name" value="HTH_XRE"/>
    <property type="match status" value="1"/>
</dbReference>
<keyword evidence="6" id="KW-1185">Reference proteome</keyword>
<sequence length="284" mass="31462">MSELAEVLRKARQEKGMSLAEIQEITKIQRRYLEAIENGNFEVLPGHFYVRAFIKSYAEAVGLDADELISQYASELPEPPKVEESPPPLRQNRQANKEKGDGSKWVSRILLYLFAILVIGVVWASIYYFSKDKEQPAPPAPKENVSTEKKKDIFVPPPETPDTKQPPAQQPAQQPAASGKVTPLPKTGSTMNFELTGADKITVKVTAKSGDHWMDIAGEKGVIGQQTLKEGQSATFEVPQDQGNEARLRIVRARDVEILVNGQPLDTSTAKQTSGSQRIKIVRK</sequence>
<dbReference type="InterPro" id="IPR010982">
    <property type="entry name" value="Lambda_DNA-bd_dom_sf"/>
</dbReference>
<reference evidence="4 6" key="1">
    <citation type="submission" date="2015-07" db="EMBL/GenBank/DDBJ databases">
        <title>Fjat-14205 dsm 2895.</title>
        <authorList>
            <person name="Liu B."/>
            <person name="Wang J."/>
            <person name="Zhu Y."/>
            <person name="Liu G."/>
            <person name="Chen Q."/>
            <person name="Chen Z."/>
            <person name="Lan J."/>
            <person name="Che J."/>
            <person name="Ge C."/>
            <person name="Shi H."/>
            <person name="Pan Z."/>
            <person name="Liu X."/>
        </authorList>
    </citation>
    <scope>NUCLEOTIDE SEQUENCE [LARGE SCALE GENOMIC DNA]</scope>
    <source>
        <strain evidence="4 6">DSM 2895</strain>
    </source>
</reference>
<proteinExistence type="predicted"/>
<dbReference type="OrthoDB" id="9797543at2"/>
<dbReference type="SUPFAM" id="SSF47413">
    <property type="entry name" value="lambda repressor-like DNA-binding domains"/>
    <property type="match status" value="1"/>
</dbReference>
<keyword evidence="2" id="KW-0472">Membrane</keyword>
<evidence type="ECO:0000259" key="3">
    <source>
        <dbReference type="PROSITE" id="PS50943"/>
    </source>
</evidence>
<dbReference type="RefSeq" id="WP_043067869.1">
    <property type="nucleotide sequence ID" value="NZ_BJOA01000025.1"/>
</dbReference>
<dbReference type="Proteomes" id="UP000182836">
    <property type="component" value="Unassembled WGS sequence"/>
</dbReference>
<feature type="domain" description="HTH cro/C1-type" evidence="3">
    <location>
        <begin position="8"/>
        <end position="40"/>
    </location>
</feature>
<dbReference type="Proteomes" id="UP000037269">
    <property type="component" value="Unassembled WGS sequence"/>
</dbReference>